<sequence length="32" mass="3773">MVMRPLSKEFDTDKSTSIRNDCFYMVVYGILL</sequence>
<proteinExistence type="predicted"/>
<reference evidence="1" key="1">
    <citation type="submission" date="2014-11" db="EMBL/GenBank/DDBJ databases">
        <authorList>
            <person name="Amaro Gonzalez C."/>
        </authorList>
    </citation>
    <scope>NUCLEOTIDE SEQUENCE</scope>
</reference>
<name>A0A0E9WF15_ANGAN</name>
<accession>A0A0E9WF15</accession>
<organism evidence="1">
    <name type="scientific">Anguilla anguilla</name>
    <name type="common">European freshwater eel</name>
    <name type="synonym">Muraena anguilla</name>
    <dbReference type="NCBI Taxonomy" id="7936"/>
    <lineage>
        <taxon>Eukaryota</taxon>
        <taxon>Metazoa</taxon>
        <taxon>Chordata</taxon>
        <taxon>Craniata</taxon>
        <taxon>Vertebrata</taxon>
        <taxon>Euteleostomi</taxon>
        <taxon>Actinopterygii</taxon>
        <taxon>Neopterygii</taxon>
        <taxon>Teleostei</taxon>
        <taxon>Anguilliformes</taxon>
        <taxon>Anguillidae</taxon>
        <taxon>Anguilla</taxon>
    </lineage>
</organism>
<evidence type="ECO:0000313" key="1">
    <source>
        <dbReference type="EMBL" id="JAH88170.1"/>
    </source>
</evidence>
<reference evidence="1" key="2">
    <citation type="journal article" date="2015" name="Fish Shellfish Immunol.">
        <title>Early steps in the European eel (Anguilla anguilla)-Vibrio vulnificus interaction in the gills: Role of the RtxA13 toxin.</title>
        <authorList>
            <person name="Callol A."/>
            <person name="Pajuelo D."/>
            <person name="Ebbesson L."/>
            <person name="Teles M."/>
            <person name="MacKenzie S."/>
            <person name="Amaro C."/>
        </authorList>
    </citation>
    <scope>NUCLEOTIDE SEQUENCE</scope>
</reference>
<protein>
    <submittedName>
        <fullName evidence="1">Uncharacterized protein</fullName>
    </submittedName>
</protein>
<dbReference type="EMBL" id="GBXM01020407">
    <property type="protein sequence ID" value="JAH88170.1"/>
    <property type="molecule type" value="Transcribed_RNA"/>
</dbReference>
<dbReference type="AlphaFoldDB" id="A0A0E9WF15"/>